<keyword evidence="4" id="KW-0805">Transcription regulation</keyword>
<dbReference type="Pfam" id="PF00196">
    <property type="entry name" value="GerE"/>
    <property type="match status" value="1"/>
</dbReference>
<dbReference type="SMART" id="SM00421">
    <property type="entry name" value="HTH_LUXR"/>
    <property type="match status" value="1"/>
</dbReference>
<protein>
    <submittedName>
        <fullName evidence="10">DNA-binding response regulator</fullName>
    </submittedName>
</protein>
<evidence type="ECO:0000256" key="7">
    <source>
        <dbReference type="PROSITE-ProRule" id="PRU00169"/>
    </source>
</evidence>
<accession>A0A1E5LFW0</accession>
<dbReference type="SMART" id="SM00448">
    <property type="entry name" value="REC"/>
    <property type="match status" value="1"/>
</dbReference>
<evidence type="ECO:0000313" key="11">
    <source>
        <dbReference type="Proteomes" id="UP000095209"/>
    </source>
</evidence>
<keyword evidence="11" id="KW-1185">Reference proteome</keyword>
<keyword evidence="6" id="KW-0804">Transcription</keyword>
<dbReference type="PROSITE" id="PS00622">
    <property type="entry name" value="HTH_LUXR_1"/>
    <property type="match status" value="1"/>
</dbReference>
<dbReference type="AlphaFoldDB" id="A0A1E5LFW0"/>
<dbReference type="STRING" id="1305675.BFG57_14420"/>
<feature type="domain" description="HTH luxR-type" evidence="8">
    <location>
        <begin position="144"/>
        <end position="209"/>
    </location>
</feature>
<evidence type="ECO:0000256" key="6">
    <source>
        <dbReference type="ARBA" id="ARBA00023163"/>
    </source>
</evidence>
<proteinExistence type="predicted"/>
<dbReference type="InterPro" id="IPR058245">
    <property type="entry name" value="NreC/VraR/RcsB-like_REC"/>
</dbReference>
<organism evidence="10 11">
    <name type="scientific">Bacillus solimangrovi</name>
    <dbReference type="NCBI Taxonomy" id="1305675"/>
    <lineage>
        <taxon>Bacteria</taxon>
        <taxon>Bacillati</taxon>
        <taxon>Bacillota</taxon>
        <taxon>Bacilli</taxon>
        <taxon>Bacillales</taxon>
        <taxon>Bacillaceae</taxon>
        <taxon>Bacillus</taxon>
    </lineage>
</organism>
<comment type="subcellular location">
    <subcellularLocation>
        <location evidence="1">Cytoplasm</location>
    </subcellularLocation>
</comment>
<evidence type="ECO:0000256" key="5">
    <source>
        <dbReference type="ARBA" id="ARBA00023125"/>
    </source>
</evidence>
<dbReference type="GO" id="GO:0006355">
    <property type="term" value="P:regulation of DNA-templated transcription"/>
    <property type="evidence" value="ECO:0007669"/>
    <property type="project" value="InterPro"/>
</dbReference>
<dbReference type="CDD" id="cd17535">
    <property type="entry name" value="REC_NarL-like"/>
    <property type="match status" value="1"/>
</dbReference>
<keyword evidence="2" id="KW-0963">Cytoplasm</keyword>
<dbReference type="Gene3D" id="3.40.50.2300">
    <property type="match status" value="1"/>
</dbReference>
<dbReference type="InterPro" id="IPR001789">
    <property type="entry name" value="Sig_transdc_resp-reg_receiver"/>
</dbReference>
<dbReference type="OrthoDB" id="9780153at2"/>
<dbReference type="SUPFAM" id="SSF46894">
    <property type="entry name" value="C-terminal effector domain of the bipartite response regulators"/>
    <property type="match status" value="1"/>
</dbReference>
<dbReference type="GO" id="GO:0000160">
    <property type="term" value="P:phosphorelay signal transduction system"/>
    <property type="evidence" value="ECO:0007669"/>
    <property type="project" value="InterPro"/>
</dbReference>
<evidence type="ECO:0000256" key="1">
    <source>
        <dbReference type="ARBA" id="ARBA00004496"/>
    </source>
</evidence>
<dbReference type="InterPro" id="IPR000792">
    <property type="entry name" value="Tscrpt_reg_LuxR_C"/>
</dbReference>
<dbReference type="Pfam" id="PF00072">
    <property type="entry name" value="Response_reg"/>
    <property type="match status" value="1"/>
</dbReference>
<feature type="domain" description="Response regulatory" evidence="9">
    <location>
        <begin position="4"/>
        <end position="120"/>
    </location>
</feature>
<evidence type="ECO:0000256" key="2">
    <source>
        <dbReference type="ARBA" id="ARBA00022490"/>
    </source>
</evidence>
<dbReference type="GO" id="GO:0005737">
    <property type="term" value="C:cytoplasm"/>
    <property type="evidence" value="ECO:0007669"/>
    <property type="project" value="UniProtKB-SubCell"/>
</dbReference>
<comment type="caution">
    <text evidence="10">The sequence shown here is derived from an EMBL/GenBank/DDBJ whole genome shotgun (WGS) entry which is preliminary data.</text>
</comment>
<name>A0A1E5LFW0_9BACI</name>
<dbReference type="PRINTS" id="PR00038">
    <property type="entry name" value="HTHLUXR"/>
</dbReference>
<feature type="modified residue" description="4-aspartylphosphate" evidence="7">
    <location>
        <position position="55"/>
    </location>
</feature>
<evidence type="ECO:0000313" key="10">
    <source>
        <dbReference type="EMBL" id="OEH92961.1"/>
    </source>
</evidence>
<dbReference type="EMBL" id="MJEH01000020">
    <property type="protein sequence ID" value="OEH92961.1"/>
    <property type="molecule type" value="Genomic_DNA"/>
</dbReference>
<keyword evidence="5 10" id="KW-0238">DNA-binding</keyword>
<dbReference type="InterPro" id="IPR039420">
    <property type="entry name" value="WalR-like"/>
</dbReference>
<sequence>MSIRVLIADDHPMVRQGLVYFLKTQKDIEVIGEASNGQEAVELANSLCPHIVLLDLQMPVLDGVEATKQIKKQVPETEVIILTSFSEQDDVIPAIEAGASGYQLKEIEPDELVQIIHAVHKGERRLHPSATSHLMSHLSNGGKEKNLLDDLTPREKEVLREIAHGKSNKEIASSLVITEKTVKTHVTNIFGKLQVSDRTQAALYAVKHGI</sequence>
<evidence type="ECO:0000259" key="9">
    <source>
        <dbReference type="PROSITE" id="PS50110"/>
    </source>
</evidence>
<dbReference type="CDD" id="cd06170">
    <property type="entry name" value="LuxR_C_like"/>
    <property type="match status" value="1"/>
</dbReference>
<evidence type="ECO:0000256" key="3">
    <source>
        <dbReference type="ARBA" id="ARBA00022553"/>
    </source>
</evidence>
<dbReference type="InterPro" id="IPR011006">
    <property type="entry name" value="CheY-like_superfamily"/>
</dbReference>
<dbReference type="InterPro" id="IPR016032">
    <property type="entry name" value="Sig_transdc_resp-reg_C-effctor"/>
</dbReference>
<evidence type="ECO:0000256" key="4">
    <source>
        <dbReference type="ARBA" id="ARBA00023015"/>
    </source>
</evidence>
<dbReference type="PROSITE" id="PS50043">
    <property type="entry name" value="HTH_LUXR_2"/>
    <property type="match status" value="1"/>
</dbReference>
<keyword evidence="3 7" id="KW-0597">Phosphoprotein</keyword>
<dbReference type="Proteomes" id="UP000095209">
    <property type="component" value="Unassembled WGS sequence"/>
</dbReference>
<dbReference type="SUPFAM" id="SSF52172">
    <property type="entry name" value="CheY-like"/>
    <property type="match status" value="1"/>
</dbReference>
<evidence type="ECO:0000259" key="8">
    <source>
        <dbReference type="PROSITE" id="PS50043"/>
    </source>
</evidence>
<dbReference type="RefSeq" id="WP_069717043.1">
    <property type="nucleotide sequence ID" value="NZ_MJEH01000020.1"/>
</dbReference>
<dbReference type="PANTHER" id="PTHR43214">
    <property type="entry name" value="TWO-COMPONENT RESPONSE REGULATOR"/>
    <property type="match status" value="1"/>
</dbReference>
<gene>
    <name evidence="10" type="ORF">BFG57_14420</name>
</gene>
<dbReference type="PANTHER" id="PTHR43214:SF43">
    <property type="entry name" value="TWO-COMPONENT RESPONSE REGULATOR"/>
    <property type="match status" value="1"/>
</dbReference>
<dbReference type="GO" id="GO:0003677">
    <property type="term" value="F:DNA binding"/>
    <property type="evidence" value="ECO:0007669"/>
    <property type="project" value="UniProtKB-KW"/>
</dbReference>
<reference evidence="10 11" key="1">
    <citation type="submission" date="2016-08" db="EMBL/GenBank/DDBJ databases">
        <title>Genome of Bacillus solimangrovi GH2-4.</title>
        <authorList>
            <person name="Lim S."/>
            <person name="Kim B.-C."/>
        </authorList>
    </citation>
    <scope>NUCLEOTIDE SEQUENCE [LARGE SCALE GENOMIC DNA]</scope>
    <source>
        <strain evidence="10 11">GH2-4</strain>
    </source>
</reference>
<dbReference type="PROSITE" id="PS50110">
    <property type="entry name" value="RESPONSE_REGULATORY"/>
    <property type="match status" value="1"/>
</dbReference>